<keyword evidence="2" id="KW-1185">Reference proteome</keyword>
<dbReference type="Proteomes" id="UP000305417">
    <property type="component" value="Unassembled WGS sequence"/>
</dbReference>
<name>A0ABY2V6G9_9BACT</name>
<gene>
    <name evidence="1" type="ORF">FE247_02265</name>
</gene>
<reference evidence="1 2" key="1">
    <citation type="submission" date="2019-05" db="EMBL/GenBank/DDBJ databases">
        <title>Arcobacter cibarius and Arcobacter thereius providing challenges in identification an antibiotic susceptibility and Quinolone resistance.</title>
        <authorList>
            <person name="Busch A."/>
            <person name="Hanel I."/>
            <person name="Hotzel H."/>
            <person name="Tomaso H."/>
        </authorList>
    </citation>
    <scope>NUCLEOTIDE SEQUENCE [LARGE SCALE GENOMIC DNA]</scope>
    <source>
        <strain evidence="1 2">16CS0831-2</strain>
    </source>
</reference>
<evidence type="ECO:0008006" key="3">
    <source>
        <dbReference type="Google" id="ProtNLM"/>
    </source>
</evidence>
<organism evidence="1 2">
    <name type="scientific">Aliarcobacter cibarius</name>
    <dbReference type="NCBI Taxonomy" id="255507"/>
    <lineage>
        <taxon>Bacteria</taxon>
        <taxon>Pseudomonadati</taxon>
        <taxon>Campylobacterota</taxon>
        <taxon>Epsilonproteobacteria</taxon>
        <taxon>Campylobacterales</taxon>
        <taxon>Arcobacteraceae</taxon>
        <taxon>Aliarcobacter</taxon>
    </lineage>
</organism>
<proteinExistence type="predicted"/>
<sequence>MGCSIFKCCKIRTDSKIALKEKQSSFVLINQDKKVVSEIAFDGCTEYSYSGKRCDFILYLKDLAKPSLVFIELKGNNLLKAIKQIEESIEYFNSFASEKKYAYSITSKSPISSSDIQNEKMRLRKKNIIFDTKNRLMEKNYNEH</sequence>
<evidence type="ECO:0000313" key="1">
    <source>
        <dbReference type="EMBL" id="TLT01327.1"/>
    </source>
</evidence>
<evidence type="ECO:0000313" key="2">
    <source>
        <dbReference type="Proteomes" id="UP000305417"/>
    </source>
</evidence>
<comment type="caution">
    <text evidence="1">The sequence shown here is derived from an EMBL/GenBank/DDBJ whole genome shotgun (WGS) entry which is preliminary data.</text>
</comment>
<dbReference type="EMBL" id="VBUC01000003">
    <property type="protein sequence ID" value="TLT01327.1"/>
    <property type="molecule type" value="Genomic_DNA"/>
</dbReference>
<accession>A0ABY2V6G9</accession>
<dbReference type="RefSeq" id="WP_138108322.1">
    <property type="nucleotide sequence ID" value="NZ_VBUC01000003.1"/>
</dbReference>
<protein>
    <recommendedName>
        <fullName evidence="3">DUF91 domain-containing protein</fullName>
    </recommendedName>
</protein>